<feature type="region of interest" description="Disordered" evidence="1">
    <location>
        <begin position="616"/>
        <end position="651"/>
    </location>
</feature>
<feature type="domain" description="CSC1/OSCA1-like 7TM region" evidence="3">
    <location>
        <begin position="250"/>
        <end position="516"/>
    </location>
</feature>
<evidence type="ECO:0000256" key="1">
    <source>
        <dbReference type="SAM" id="MobiDB-lite"/>
    </source>
</evidence>
<dbReference type="Pfam" id="PF02714">
    <property type="entry name" value="RSN1_7TM"/>
    <property type="match status" value="1"/>
</dbReference>
<keyword evidence="2" id="KW-1133">Transmembrane helix</keyword>
<feature type="transmembrane region" description="Helical" evidence="2">
    <location>
        <begin position="522"/>
        <end position="539"/>
    </location>
</feature>
<feature type="transmembrane region" description="Helical" evidence="2">
    <location>
        <begin position="336"/>
        <end position="361"/>
    </location>
</feature>
<sequence length="731" mass="82959">MEMFLEDDENEQEGVYYREYARSSATCGPNGCDEYAILHADITTLEDLEQEAAEEVSIAIDQLHQARDDIRAEEPVQEHFQAPDVMSDMLSVLSDTRSPHNEDSGAETRGREHLSDLWEEAERMVGAEQYMVQMRGKVMKRKLNTGSFAFNKKQNKADLTVENVVPTGIFSRITRHESYAVVTFTSRQAAIAARQCLSDGSGLDGWREVDRIPIPPLADAVPWNIFDCRGCCRPVTLTLPSQEKRWRFKIVVVVMIIFSTCWTYPFFILSGLTSPQGLAKAFSDIPGIDEYAKYLSPWLNAAIMIGFFALLPQIFKMLANFSAEATSVQEAERHALTYYWWFMLVFVFGGRTLGYVIYLAFRNNEVNLSTAQDVVLDLARVVPTTQSFYWMTWMITQTGIILPFMYFLQFNNFMFTSLNWDCCARATAGGGPGGIVPYRVYVNSGVIFLCVVALAPLCPVLAPFSTLYFMFIYPLLKWGHIFVYRPTFDAGGMRWPLLHNILMNSVIVSQFLLSLSFLLKKAYLLAIIALISIIFTWSFKSVCKDTFEQSYNDAALLQTSELDGWKVGQEMSFVERERYRKWVVDCHKASYVPVCVNAEDDYLTSEPSVVIPTPEEMDNQLPFMDGMGSNESRDHSSHSSPKNGGRARTSTVDSMSSYLSWSQRNKSQRGAIFRRVGGAANMLDSYRDGNHNSFILEEPEYNGSPDVFPRQVVQDNISDYDLDEDAREKLL</sequence>
<dbReference type="EMBL" id="HBFL01000686">
    <property type="protein sequence ID" value="CAD8760449.1"/>
    <property type="molecule type" value="Transcribed_RNA"/>
</dbReference>
<dbReference type="InterPro" id="IPR003864">
    <property type="entry name" value="CSC1/OSCA1-like_7TM"/>
</dbReference>
<protein>
    <recommendedName>
        <fullName evidence="3">CSC1/OSCA1-like 7TM region domain-containing protein</fullName>
    </recommendedName>
</protein>
<proteinExistence type="predicted"/>
<dbReference type="GO" id="GO:0005227">
    <property type="term" value="F:calcium-activated cation channel activity"/>
    <property type="evidence" value="ECO:0007669"/>
    <property type="project" value="InterPro"/>
</dbReference>
<gene>
    <name evidence="4" type="ORF">PDEL1432_LOCUS488</name>
</gene>
<dbReference type="AlphaFoldDB" id="A0A7S0UK90"/>
<feature type="transmembrane region" description="Helical" evidence="2">
    <location>
        <begin position="446"/>
        <end position="476"/>
    </location>
</feature>
<evidence type="ECO:0000313" key="4">
    <source>
        <dbReference type="EMBL" id="CAD8760449.1"/>
    </source>
</evidence>
<dbReference type="InterPro" id="IPR045122">
    <property type="entry name" value="Csc1-like"/>
</dbReference>
<evidence type="ECO:0000256" key="2">
    <source>
        <dbReference type="SAM" id="Phobius"/>
    </source>
</evidence>
<dbReference type="PANTHER" id="PTHR13018:SF5">
    <property type="entry name" value="RE44586P"/>
    <property type="match status" value="1"/>
</dbReference>
<accession>A0A7S0UK90</accession>
<keyword evidence="2" id="KW-0812">Transmembrane</keyword>
<feature type="transmembrane region" description="Helical" evidence="2">
    <location>
        <begin position="294"/>
        <end position="315"/>
    </location>
</feature>
<dbReference type="PANTHER" id="PTHR13018">
    <property type="entry name" value="PROBABLE MEMBRANE PROTEIN DUF221-RELATED"/>
    <property type="match status" value="1"/>
</dbReference>
<feature type="transmembrane region" description="Helical" evidence="2">
    <location>
        <begin position="250"/>
        <end position="274"/>
    </location>
</feature>
<reference evidence="4" key="1">
    <citation type="submission" date="2021-01" db="EMBL/GenBank/DDBJ databases">
        <authorList>
            <person name="Corre E."/>
            <person name="Pelletier E."/>
            <person name="Niang G."/>
            <person name="Scheremetjew M."/>
            <person name="Finn R."/>
            <person name="Kale V."/>
            <person name="Holt S."/>
            <person name="Cochrane G."/>
            <person name="Meng A."/>
            <person name="Brown T."/>
            <person name="Cohen L."/>
        </authorList>
    </citation>
    <scope>NUCLEOTIDE SEQUENCE</scope>
    <source>
        <strain evidence="4">UNC1205</strain>
    </source>
</reference>
<name>A0A7S0UK90_9STRA</name>
<feature type="transmembrane region" description="Helical" evidence="2">
    <location>
        <begin position="496"/>
        <end position="515"/>
    </location>
</feature>
<evidence type="ECO:0000259" key="3">
    <source>
        <dbReference type="Pfam" id="PF02714"/>
    </source>
</evidence>
<organism evidence="4">
    <name type="scientific">Pseudo-nitzschia delicatissima</name>
    <dbReference type="NCBI Taxonomy" id="44447"/>
    <lineage>
        <taxon>Eukaryota</taxon>
        <taxon>Sar</taxon>
        <taxon>Stramenopiles</taxon>
        <taxon>Ochrophyta</taxon>
        <taxon>Bacillariophyta</taxon>
        <taxon>Bacillariophyceae</taxon>
        <taxon>Bacillariophycidae</taxon>
        <taxon>Bacillariales</taxon>
        <taxon>Bacillariaceae</taxon>
        <taxon>Pseudo-nitzschia</taxon>
    </lineage>
</organism>
<dbReference type="GO" id="GO:0005886">
    <property type="term" value="C:plasma membrane"/>
    <property type="evidence" value="ECO:0007669"/>
    <property type="project" value="TreeGrafter"/>
</dbReference>
<feature type="transmembrane region" description="Helical" evidence="2">
    <location>
        <begin position="388"/>
        <end position="408"/>
    </location>
</feature>
<keyword evidence="2" id="KW-0472">Membrane</keyword>